<gene>
    <name evidence="2" type="ORF">NA56DRAFT_740354</name>
</gene>
<organism evidence="2 3">
    <name type="scientific">Hyaloscypha hepaticicola</name>
    <dbReference type="NCBI Taxonomy" id="2082293"/>
    <lineage>
        <taxon>Eukaryota</taxon>
        <taxon>Fungi</taxon>
        <taxon>Dikarya</taxon>
        <taxon>Ascomycota</taxon>
        <taxon>Pezizomycotina</taxon>
        <taxon>Leotiomycetes</taxon>
        <taxon>Helotiales</taxon>
        <taxon>Hyaloscyphaceae</taxon>
        <taxon>Hyaloscypha</taxon>
    </lineage>
</organism>
<keyword evidence="3" id="KW-1185">Reference proteome</keyword>
<dbReference type="PROSITE" id="PS50011">
    <property type="entry name" value="PROTEIN_KINASE_DOM"/>
    <property type="match status" value="1"/>
</dbReference>
<protein>
    <recommendedName>
        <fullName evidence="1">Protein kinase domain-containing protein</fullName>
    </recommendedName>
</protein>
<dbReference type="EMBL" id="KZ613545">
    <property type="protein sequence ID" value="PMD12655.1"/>
    <property type="molecule type" value="Genomic_DNA"/>
</dbReference>
<accession>A0A2J6PF35</accession>
<dbReference type="Gene3D" id="1.10.510.10">
    <property type="entry name" value="Transferase(Phosphotransferase) domain 1"/>
    <property type="match status" value="1"/>
</dbReference>
<evidence type="ECO:0000259" key="1">
    <source>
        <dbReference type="PROSITE" id="PS50011"/>
    </source>
</evidence>
<proteinExistence type="predicted"/>
<dbReference type="InterPro" id="IPR000719">
    <property type="entry name" value="Prot_kinase_dom"/>
</dbReference>
<name>A0A2J6PF35_9HELO</name>
<dbReference type="PANTHER" id="PTHR24359">
    <property type="entry name" value="SERINE/THREONINE-PROTEIN KINASE SBK1"/>
    <property type="match status" value="1"/>
</dbReference>
<feature type="domain" description="Protein kinase" evidence="1">
    <location>
        <begin position="196"/>
        <end position="440"/>
    </location>
</feature>
<dbReference type="OrthoDB" id="4062651at2759"/>
<dbReference type="Proteomes" id="UP000235672">
    <property type="component" value="Unassembled WGS sequence"/>
</dbReference>
<dbReference type="GO" id="GO:0004674">
    <property type="term" value="F:protein serine/threonine kinase activity"/>
    <property type="evidence" value="ECO:0007669"/>
    <property type="project" value="TreeGrafter"/>
</dbReference>
<dbReference type="AlphaFoldDB" id="A0A2J6PF35"/>
<evidence type="ECO:0000313" key="3">
    <source>
        <dbReference type="Proteomes" id="UP000235672"/>
    </source>
</evidence>
<dbReference type="InterPro" id="IPR011009">
    <property type="entry name" value="Kinase-like_dom_sf"/>
</dbReference>
<dbReference type="PANTHER" id="PTHR24359:SF1">
    <property type="entry name" value="INHIBITOR OF NUCLEAR FACTOR KAPPA-B KINASE EPSILON SUBUNIT HOMOLOG 1-RELATED"/>
    <property type="match status" value="1"/>
</dbReference>
<dbReference type="GO" id="GO:0005524">
    <property type="term" value="F:ATP binding"/>
    <property type="evidence" value="ECO:0007669"/>
    <property type="project" value="InterPro"/>
</dbReference>
<sequence>MSFLSNLTSLFPRQVQVRREKAAKLLPTTTDGGPRHSPLASVLLAARKFSTVPKRSYFIPANAIDRCLTKDAIIAEIVRLGIDTSFSPEGIADCVFKKYRKIFGILTMINKGGEIEIFLFHQSSDAQLPLRIPESAEFRRPLQPELVIFESWSDSDTQSFSSTQWSFLTPFFRLGNSSKISHYNLESKIILPFLEDRNLSAPRSGGFSTVFKVQIHPAHHNFDPCYGNNAQFAVKRLSSSNDWDFEREKSMLQLFSHDYAHDHIIKLLASYSLRGKNHLLFHWADKDLRRYWEDSVKPPELTTKMVEWSLRQMRGLASGLDAIHNYPIPVKGQVESTFGLAPFRKASSEMMFGYHHDIKPANILWFSRDSMTDMGVFQIADFGLGNFTVFTLPHLQRNIGLLLAARLPMSPQTVCSVQKYLNHTIYGHWVAFSRSSSLGF</sequence>
<evidence type="ECO:0000313" key="2">
    <source>
        <dbReference type="EMBL" id="PMD12655.1"/>
    </source>
</evidence>
<dbReference type="SUPFAM" id="SSF56112">
    <property type="entry name" value="Protein kinase-like (PK-like)"/>
    <property type="match status" value="1"/>
</dbReference>
<reference evidence="2 3" key="1">
    <citation type="submission" date="2016-05" db="EMBL/GenBank/DDBJ databases">
        <title>A degradative enzymes factory behind the ericoid mycorrhizal symbiosis.</title>
        <authorList>
            <consortium name="DOE Joint Genome Institute"/>
            <person name="Martino E."/>
            <person name="Morin E."/>
            <person name="Grelet G."/>
            <person name="Kuo A."/>
            <person name="Kohler A."/>
            <person name="Daghino S."/>
            <person name="Barry K."/>
            <person name="Choi C."/>
            <person name="Cichocki N."/>
            <person name="Clum A."/>
            <person name="Copeland A."/>
            <person name="Hainaut M."/>
            <person name="Haridas S."/>
            <person name="Labutti K."/>
            <person name="Lindquist E."/>
            <person name="Lipzen A."/>
            <person name="Khouja H.-R."/>
            <person name="Murat C."/>
            <person name="Ohm R."/>
            <person name="Olson A."/>
            <person name="Spatafora J."/>
            <person name="Veneault-Fourrey C."/>
            <person name="Henrissat B."/>
            <person name="Grigoriev I."/>
            <person name="Martin F."/>
            <person name="Perotto S."/>
        </authorList>
    </citation>
    <scope>NUCLEOTIDE SEQUENCE [LARGE SCALE GENOMIC DNA]</scope>
    <source>
        <strain evidence="2 3">UAMH 7357</strain>
    </source>
</reference>